<reference evidence="1 2" key="1">
    <citation type="journal article" date="2019" name="Nat. Ecol. Evol.">
        <title>Megaphylogeny resolves global patterns of mushroom evolution.</title>
        <authorList>
            <person name="Varga T."/>
            <person name="Krizsan K."/>
            <person name="Foldi C."/>
            <person name="Dima B."/>
            <person name="Sanchez-Garcia M."/>
            <person name="Sanchez-Ramirez S."/>
            <person name="Szollosi G.J."/>
            <person name="Szarkandi J.G."/>
            <person name="Papp V."/>
            <person name="Albert L."/>
            <person name="Andreopoulos W."/>
            <person name="Angelini C."/>
            <person name="Antonin V."/>
            <person name="Barry K.W."/>
            <person name="Bougher N.L."/>
            <person name="Buchanan P."/>
            <person name="Buyck B."/>
            <person name="Bense V."/>
            <person name="Catcheside P."/>
            <person name="Chovatia M."/>
            <person name="Cooper J."/>
            <person name="Damon W."/>
            <person name="Desjardin D."/>
            <person name="Finy P."/>
            <person name="Geml J."/>
            <person name="Haridas S."/>
            <person name="Hughes K."/>
            <person name="Justo A."/>
            <person name="Karasinski D."/>
            <person name="Kautmanova I."/>
            <person name="Kiss B."/>
            <person name="Kocsube S."/>
            <person name="Kotiranta H."/>
            <person name="LaButti K.M."/>
            <person name="Lechner B.E."/>
            <person name="Liimatainen K."/>
            <person name="Lipzen A."/>
            <person name="Lukacs Z."/>
            <person name="Mihaltcheva S."/>
            <person name="Morgado L.N."/>
            <person name="Niskanen T."/>
            <person name="Noordeloos M.E."/>
            <person name="Ohm R.A."/>
            <person name="Ortiz-Santana B."/>
            <person name="Ovrebo C."/>
            <person name="Racz N."/>
            <person name="Riley R."/>
            <person name="Savchenko A."/>
            <person name="Shiryaev A."/>
            <person name="Soop K."/>
            <person name="Spirin V."/>
            <person name="Szebenyi C."/>
            <person name="Tomsovsky M."/>
            <person name="Tulloss R.E."/>
            <person name="Uehling J."/>
            <person name="Grigoriev I.V."/>
            <person name="Vagvolgyi C."/>
            <person name="Papp T."/>
            <person name="Martin F.M."/>
            <person name="Miettinen O."/>
            <person name="Hibbett D.S."/>
            <person name="Nagy L.G."/>
        </authorList>
    </citation>
    <scope>NUCLEOTIDE SEQUENCE [LARGE SCALE GENOMIC DNA]</scope>
    <source>
        <strain evidence="1 2">FP101781</strain>
    </source>
</reference>
<dbReference type="Proteomes" id="UP000298030">
    <property type="component" value="Unassembled WGS sequence"/>
</dbReference>
<sequence length="180" mass="20474">MKAATGQAGRGPVARRPRYVYHHARIPGVLRATHHLRYFLRRCCRRPSNQEWAGRSPPRCTVSVVRPASGCRKGSWYPRGCQEARSKSERTLFPPHPTPTQYSVSIPRKVKEDRRQKEERALSAETQGQAQTNLDLLGTKQTPKFNEISDVVAVVVFFTYGKRRSPSCHSPLPWARLLLS</sequence>
<dbReference type="AlphaFoldDB" id="A0A4Y7SIS2"/>
<evidence type="ECO:0000313" key="2">
    <source>
        <dbReference type="Proteomes" id="UP000298030"/>
    </source>
</evidence>
<dbReference type="EMBL" id="QPFP01000121">
    <property type="protein sequence ID" value="TEB21119.1"/>
    <property type="molecule type" value="Genomic_DNA"/>
</dbReference>
<name>A0A4Y7SIS2_COPMI</name>
<comment type="caution">
    <text evidence="1">The sequence shown here is derived from an EMBL/GenBank/DDBJ whole genome shotgun (WGS) entry which is preliminary data.</text>
</comment>
<evidence type="ECO:0000313" key="1">
    <source>
        <dbReference type="EMBL" id="TEB21119.1"/>
    </source>
</evidence>
<organism evidence="1 2">
    <name type="scientific">Coprinellus micaceus</name>
    <name type="common">Glistening ink-cap mushroom</name>
    <name type="synonym">Coprinus micaceus</name>
    <dbReference type="NCBI Taxonomy" id="71717"/>
    <lineage>
        <taxon>Eukaryota</taxon>
        <taxon>Fungi</taxon>
        <taxon>Dikarya</taxon>
        <taxon>Basidiomycota</taxon>
        <taxon>Agaricomycotina</taxon>
        <taxon>Agaricomycetes</taxon>
        <taxon>Agaricomycetidae</taxon>
        <taxon>Agaricales</taxon>
        <taxon>Agaricineae</taxon>
        <taxon>Psathyrellaceae</taxon>
        <taxon>Coprinellus</taxon>
    </lineage>
</organism>
<accession>A0A4Y7SIS2</accession>
<keyword evidence="2" id="KW-1185">Reference proteome</keyword>
<gene>
    <name evidence="1" type="ORF">FA13DRAFT_169331</name>
</gene>
<proteinExistence type="predicted"/>
<protein>
    <submittedName>
        <fullName evidence="1">Uncharacterized protein</fullName>
    </submittedName>
</protein>